<dbReference type="PROSITE" id="PS50157">
    <property type="entry name" value="ZINC_FINGER_C2H2_2"/>
    <property type="match status" value="1"/>
</dbReference>
<dbReference type="AlphaFoldDB" id="A0A6J1R5P8"/>
<keyword evidence="1" id="KW-0863">Zinc-finger</keyword>
<keyword evidence="1" id="KW-0479">Metal-binding</keyword>
<proteinExistence type="predicted"/>
<evidence type="ECO:0000313" key="5">
    <source>
        <dbReference type="RefSeq" id="XP_024889508.1"/>
    </source>
</evidence>
<keyword evidence="1" id="KW-0862">Zinc</keyword>
<dbReference type="Proteomes" id="UP000504618">
    <property type="component" value="Unplaced"/>
</dbReference>
<dbReference type="GeneID" id="112465929"/>
<dbReference type="Gene3D" id="3.30.160.60">
    <property type="entry name" value="Classic Zinc Finger"/>
    <property type="match status" value="1"/>
</dbReference>
<dbReference type="GO" id="GO:0008270">
    <property type="term" value="F:zinc ion binding"/>
    <property type="evidence" value="ECO:0007669"/>
    <property type="project" value="UniProtKB-KW"/>
</dbReference>
<evidence type="ECO:0000313" key="4">
    <source>
        <dbReference type="Proteomes" id="UP000504618"/>
    </source>
</evidence>
<sequence>MSRYFSDNKESTPYHRKRTKNTKRTRCARFPCPNSNCRRVFKWKKHLLSHLRHECGQEPRFKCPYCDYVSKFKNDNVKRHIRLKHKNRYVYVIDIERNVVC</sequence>
<dbReference type="InterPro" id="IPR013087">
    <property type="entry name" value="Znf_C2H2_type"/>
</dbReference>
<feature type="compositionally biased region" description="Basic and acidic residues" evidence="2">
    <location>
        <begin position="1"/>
        <end position="13"/>
    </location>
</feature>
<dbReference type="RefSeq" id="XP_024889508.1">
    <property type="nucleotide sequence ID" value="XM_025033740.1"/>
</dbReference>
<accession>A0A6J1R5P8</accession>
<feature type="domain" description="C2H2-type" evidence="3">
    <location>
        <begin position="30"/>
        <end position="59"/>
    </location>
</feature>
<evidence type="ECO:0000256" key="1">
    <source>
        <dbReference type="PROSITE-ProRule" id="PRU00042"/>
    </source>
</evidence>
<dbReference type="SMART" id="SM00355">
    <property type="entry name" value="ZnF_C2H2"/>
    <property type="match status" value="2"/>
</dbReference>
<feature type="region of interest" description="Disordered" evidence="2">
    <location>
        <begin position="1"/>
        <end position="22"/>
    </location>
</feature>
<evidence type="ECO:0000259" key="3">
    <source>
        <dbReference type="PROSITE" id="PS50157"/>
    </source>
</evidence>
<dbReference type="Pfam" id="PF13909">
    <property type="entry name" value="zf-H2C2_5"/>
    <property type="match status" value="1"/>
</dbReference>
<keyword evidence="4" id="KW-1185">Reference proteome</keyword>
<protein>
    <submittedName>
        <fullName evidence="5">Longitudinals lacking protein, isoforms A/B/D/L-like</fullName>
    </submittedName>
</protein>
<name>A0A6J1R5P8_9HYME</name>
<gene>
    <name evidence="5" type="primary">LOC112465929</name>
</gene>
<organism evidence="4 5">
    <name type="scientific">Temnothorax curvispinosus</name>
    <dbReference type="NCBI Taxonomy" id="300111"/>
    <lineage>
        <taxon>Eukaryota</taxon>
        <taxon>Metazoa</taxon>
        <taxon>Ecdysozoa</taxon>
        <taxon>Arthropoda</taxon>
        <taxon>Hexapoda</taxon>
        <taxon>Insecta</taxon>
        <taxon>Pterygota</taxon>
        <taxon>Neoptera</taxon>
        <taxon>Endopterygota</taxon>
        <taxon>Hymenoptera</taxon>
        <taxon>Apocrita</taxon>
        <taxon>Aculeata</taxon>
        <taxon>Formicoidea</taxon>
        <taxon>Formicidae</taxon>
        <taxon>Myrmicinae</taxon>
        <taxon>Temnothorax</taxon>
    </lineage>
</organism>
<dbReference type="OrthoDB" id="7545886at2759"/>
<reference evidence="5" key="1">
    <citation type="submission" date="2025-08" db="UniProtKB">
        <authorList>
            <consortium name="RefSeq"/>
        </authorList>
    </citation>
    <scope>IDENTIFICATION</scope>
    <source>
        <tissue evidence="5">Whole body</tissue>
    </source>
</reference>
<evidence type="ECO:0000256" key="2">
    <source>
        <dbReference type="SAM" id="MobiDB-lite"/>
    </source>
</evidence>